<dbReference type="InterPro" id="IPR000276">
    <property type="entry name" value="GPCR_Rhodpsn"/>
</dbReference>
<dbReference type="PRINTS" id="PR00237">
    <property type="entry name" value="GPCRRHODOPSN"/>
</dbReference>
<evidence type="ECO:0000256" key="5">
    <source>
        <dbReference type="ARBA" id="ARBA00023040"/>
    </source>
</evidence>
<evidence type="ECO:0000256" key="10">
    <source>
        <dbReference type="SAM" id="Phobius"/>
    </source>
</evidence>
<evidence type="ECO:0000256" key="2">
    <source>
        <dbReference type="ARBA" id="ARBA00022475"/>
    </source>
</evidence>
<evidence type="ECO:0000256" key="7">
    <source>
        <dbReference type="ARBA" id="ARBA00023170"/>
    </source>
</evidence>
<evidence type="ECO:0000313" key="12">
    <source>
        <dbReference type="EMBL" id="CAH3021261.1"/>
    </source>
</evidence>
<organism evidence="12 13">
    <name type="scientific">Porites evermanni</name>
    <dbReference type="NCBI Taxonomy" id="104178"/>
    <lineage>
        <taxon>Eukaryota</taxon>
        <taxon>Metazoa</taxon>
        <taxon>Cnidaria</taxon>
        <taxon>Anthozoa</taxon>
        <taxon>Hexacorallia</taxon>
        <taxon>Scleractinia</taxon>
        <taxon>Fungiina</taxon>
        <taxon>Poritidae</taxon>
        <taxon>Porites</taxon>
    </lineage>
</organism>
<dbReference type="EMBL" id="CALNXI010000175">
    <property type="protein sequence ID" value="CAH3021261.1"/>
    <property type="molecule type" value="Genomic_DNA"/>
</dbReference>
<keyword evidence="2" id="KW-1003">Cell membrane</keyword>
<dbReference type="PANTHER" id="PTHR24246:SF27">
    <property type="entry name" value="ADENOSINE RECEPTOR, ISOFORM A"/>
    <property type="match status" value="1"/>
</dbReference>
<dbReference type="PROSITE" id="PS50262">
    <property type="entry name" value="G_PROTEIN_RECEP_F1_2"/>
    <property type="match status" value="1"/>
</dbReference>
<feature type="transmembrane region" description="Helical" evidence="10">
    <location>
        <begin position="283"/>
        <end position="306"/>
    </location>
</feature>
<evidence type="ECO:0000256" key="3">
    <source>
        <dbReference type="ARBA" id="ARBA00022692"/>
    </source>
</evidence>
<keyword evidence="8" id="KW-0325">Glycoprotein</keyword>
<keyword evidence="5" id="KW-0297">G-protein coupled receptor</keyword>
<evidence type="ECO:0000259" key="11">
    <source>
        <dbReference type="PROSITE" id="PS50262"/>
    </source>
</evidence>
<evidence type="ECO:0000256" key="9">
    <source>
        <dbReference type="ARBA" id="ARBA00023224"/>
    </source>
</evidence>
<feature type="transmembrane region" description="Helical" evidence="10">
    <location>
        <begin position="110"/>
        <end position="140"/>
    </location>
</feature>
<proteinExistence type="predicted"/>
<evidence type="ECO:0000256" key="6">
    <source>
        <dbReference type="ARBA" id="ARBA00023136"/>
    </source>
</evidence>
<dbReference type="Proteomes" id="UP001159427">
    <property type="component" value="Unassembled WGS sequence"/>
</dbReference>
<evidence type="ECO:0000256" key="1">
    <source>
        <dbReference type="ARBA" id="ARBA00004651"/>
    </source>
</evidence>
<keyword evidence="13" id="KW-1185">Reference proteome</keyword>
<keyword evidence="7" id="KW-0675">Receptor</keyword>
<evidence type="ECO:0000256" key="4">
    <source>
        <dbReference type="ARBA" id="ARBA00022989"/>
    </source>
</evidence>
<feature type="transmembrane region" description="Helical" evidence="10">
    <location>
        <begin position="253"/>
        <end position="277"/>
    </location>
</feature>
<comment type="caution">
    <text evidence="12">The sequence shown here is derived from an EMBL/GenBank/DDBJ whole genome shotgun (WGS) entry which is preliminary data.</text>
</comment>
<evidence type="ECO:0000256" key="8">
    <source>
        <dbReference type="ARBA" id="ARBA00023180"/>
    </source>
</evidence>
<feature type="transmembrane region" description="Helical" evidence="10">
    <location>
        <begin position="38"/>
        <end position="65"/>
    </location>
</feature>
<keyword evidence="9" id="KW-0807">Transducer</keyword>
<feature type="transmembrane region" description="Helical" evidence="10">
    <location>
        <begin position="187"/>
        <end position="206"/>
    </location>
</feature>
<dbReference type="SUPFAM" id="SSF81321">
    <property type="entry name" value="Family A G protein-coupled receptor-like"/>
    <property type="match status" value="1"/>
</dbReference>
<dbReference type="CDD" id="cd00637">
    <property type="entry name" value="7tm_classA_rhodopsin-like"/>
    <property type="match status" value="1"/>
</dbReference>
<keyword evidence="3 10" id="KW-0812">Transmembrane</keyword>
<dbReference type="Gene3D" id="1.20.1070.10">
    <property type="entry name" value="Rhodopsin 7-helix transmembrane proteins"/>
    <property type="match status" value="1"/>
</dbReference>
<evidence type="ECO:0000313" key="13">
    <source>
        <dbReference type="Proteomes" id="UP001159427"/>
    </source>
</evidence>
<sequence length="328" mass="37943">MNNINTSFKNSTEWNVQTNDSCFYLTRFLIYDQEPLRISLIVNCALNVFLSITAIVGNTSILWALKRCSPSLRPPSKALLCSLSLSDLAVGVLVQPLYVAYKVAEMSDHFRIFCIVGIGFHLSANVFQAVSFLTVTAISLDRLLALYLQTAYNAKIYQRRAWILVFLLWSSASLWVVTWFINITIYQIFNVTSVCICLVICASAYIKLQIRLRKRQTVIKCRLRTHDQNEPQGIVKIHTPHLHLYRRSVTTMFYIYILLILCYAPYWLMFIVIQITGRNSTKIAALSFSMTLLFANASVNPFLYCWRIHEVRKEIVRILDRMRCRKQP</sequence>
<keyword evidence="4 10" id="KW-1133">Transmembrane helix</keyword>
<dbReference type="Pfam" id="PF00001">
    <property type="entry name" value="7tm_1"/>
    <property type="match status" value="1"/>
</dbReference>
<accession>A0ABN8LZ07</accession>
<keyword evidence="6 10" id="KW-0472">Membrane</keyword>
<dbReference type="PANTHER" id="PTHR24246">
    <property type="entry name" value="OLFACTORY RECEPTOR AND ADENOSINE RECEPTOR"/>
    <property type="match status" value="1"/>
</dbReference>
<name>A0ABN8LZ07_9CNID</name>
<reference evidence="12 13" key="1">
    <citation type="submission" date="2022-05" db="EMBL/GenBank/DDBJ databases">
        <authorList>
            <consortium name="Genoscope - CEA"/>
            <person name="William W."/>
        </authorList>
    </citation>
    <scope>NUCLEOTIDE SEQUENCE [LARGE SCALE GENOMIC DNA]</scope>
</reference>
<feature type="domain" description="G-protein coupled receptors family 1 profile" evidence="11">
    <location>
        <begin position="57"/>
        <end position="304"/>
    </location>
</feature>
<gene>
    <name evidence="12" type="ORF">PEVE_00010568</name>
</gene>
<feature type="transmembrane region" description="Helical" evidence="10">
    <location>
        <begin position="161"/>
        <end position="181"/>
    </location>
</feature>
<dbReference type="InterPro" id="IPR017452">
    <property type="entry name" value="GPCR_Rhodpsn_7TM"/>
</dbReference>
<comment type="subcellular location">
    <subcellularLocation>
        <location evidence="1">Cell membrane</location>
        <topology evidence="1">Multi-pass membrane protein</topology>
    </subcellularLocation>
</comment>
<protein>
    <recommendedName>
        <fullName evidence="11">G-protein coupled receptors family 1 profile domain-containing protein</fullName>
    </recommendedName>
</protein>